<accession>A0ABQ7G0E8</accession>
<feature type="compositionally biased region" description="Low complexity" evidence="1">
    <location>
        <begin position="344"/>
        <end position="354"/>
    </location>
</feature>
<evidence type="ECO:0000256" key="1">
    <source>
        <dbReference type="SAM" id="MobiDB-lite"/>
    </source>
</evidence>
<proteinExistence type="predicted"/>
<gene>
    <name evidence="2" type="ORF">DUNSADRAFT_18259</name>
</gene>
<feature type="compositionally biased region" description="Basic and acidic residues" evidence="1">
    <location>
        <begin position="282"/>
        <end position="295"/>
    </location>
</feature>
<organism evidence="2 3">
    <name type="scientific">Dunaliella salina</name>
    <name type="common">Green alga</name>
    <name type="synonym">Protococcus salinus</name>
    <dbReference type="NCBI Taxonomy" id="3046"/>
    <lineage>
        <taxon>Eukaryota</taxon>
        <taxon>Viridiplantae</taxon>
        <taxon>Chlorophyta</taxon>
        <taxon>core chlorophytes</taxon>
        <taxon>Chlorophyceae</taxon>
        <taxon>CS clade</taxon>
        <taxon>Chlamydomonadales</taxon>
        <taxon>Dunaliellaceae</taxon>
        <taxon>Dunaliella</taxon>
    </lineage>
</organism>
<reference evidence="2" key="1">
    <citation type="submission" date="2017-08" db="EMBL/GenBank/DDBJ databases">
        <authorList>
            <person name="Polle J.E."/>
            <person name="Barry K."/>
            <person name="Cushman J."/>
            <person name="Schmutz J."/>
            <person name="Tran D."/>
            <person name="Hathwaick L.T."/>
            <person name="Yim W.C."/>
            <person name="Jenkins J."/>
            <person name="Mckie-Krisberg Z.M."/>
            <person name="Prochnik S."/>
            <person name="Lindquist E."/>
            <person name="Dockter R.B."/>
            <person name="Adam C."/>
            <person name="Molina H."/>
            <person name="Bunkerborg J."/>
            <person name="Jin E."/>
            <person name="Buchheim M."/>
            <person name="Magnuson J."/>
        </authorList>
    </citation>
    <scope>NUCLEOTIDE SEQUENCE</scope>
    <source>
        <strain evidence="2">CCAP 19/18</strain>
    </source>
</reference>
<sequence length="354" mass="38673">MSLQGLVKLELPNIPTLKQVCIRTLQQFVDCIADLGFLDPLSLRDVLCSASQRTLAAVEDGTREGSGRDISWYTWHLWLRHFEYTFGPAQKQVAEASLIPLPGSIPPDYVSPAGVNAPTAHWRRMLERKAAEEAARADAASQRLRNLYGREQELKQSRKTEATSIRPPVKRRRVEPAKASASPRAPPARSASAAQSSGPAQSAGKAKMMQNLGLSRPQQAKPTASGSGGSGSSKGCVKVTHTHRTVKAPPAVPLNKPSPAPRIGSREIVGPPRVHRAGSESSRAKEAVLKAKEEAQNGGNGTKSGLREQPLSQQQHQQQREPLPQAVNLAQQQRMELQRRKQELAQQRQQQQKP</sequence>
<keyword evidence="3" id="KW-1185">Reference proteome</keyword>
<feature type="compositionally biased region" description="Pro residues" evidence="1">
    <location>
        <begin position="250"/>
        <end position="260"/>
    </location>
</feature>
<feature type="compositionally biased region" description="Polar residues" evidence="1">
    <location>
        <begin position="212"/>
        <end position="224"/>
    </location>
</feature>
<dbReference type="EMBL" id="MU070367">
    <property type="protein sequence ID" value="KAF5828078.1"/>
    <property type="molecule type" value="Genomic_DNA"/>
</dbReference>
<feature type="compositionally biased region" description="Basic and acidic residues" evidence="1">
    <location>
        <begin position="150"/>
        <end position="161"/>
    </location>
</feature>
<dbReference type="PANTHER" id="PTHR47543">
    <property type="entry name" value="OS08G0169600 PROTEIN"/>
    <property type="match status" value="1"/>
</dbReference>
<feature type="non-terminal residue" evidence="2">
    <location>
        <position position="354"/>
    </location>
</feature>
<dbReference type="Proteomes" id="UP000815325">
    <property type="component" value="Unassembled WGS sequence"/>
</dbReference>
<feature type="compositionally biased region" description="Low complexity" evidence="1">
    <location>
        <begin position="307"/>
        <end position="325"/>
    </location>
</feature>
<dbReference type="Gene3D" id="6.10.250.3180">
    <property type="match status" value="1"/>
</dbReference>
<feature type="compositionally biased region" description="Low complexity" evidence="1">
    <location>
        <begin position="177"/>
        <end position="206"/>
    </location>
</feature>
<evidence type="ECO:0000313" key="3">
    <source>
        <dbReference type="Proteomes" id="UP000815325"/>
    </source>
</evidence>
<dbReference type="PANTHER" id="PTHR47543:SF2">
    <property type="entry name" value="RNA POLYMERASE II TRANSCRIPTION FACTOR SIII SUBUNIT A"/>
    <property type="match status" value="1"/>
</dbReference>
<protein>
    <submittedName>
        <fullName evidence="2">Uncharacterized protein</fullName>
    </submittedName>
</protein>
<feature type="region of interest" description="Disordered" evidence="1">
    <location>
        <begin position="150"/>
        <end position="354"/>
    </location>
</feature>
<evidence type="ECO:0000313" key="2">
    <source>
        <dbReference type="EMBL" id="KAF5828078.1"/>
    </source>
</evidence>
<name>A0ABQ7G0E8_DUNSA</name>
<comment type="caution">
    <text evidence="2">The sequence shown here is derived from an EMBL/GenBank/DDBJ whole genome shotgun (WGS) entry which is preliminary data.</text>
</comment>